<evidence type="ECO:0000259" key="11">
    <source>
        <dbReference type="PROSITE" id="PS51635"/>
    </source>
</evidence>
<feature type="short sequence motif" description="DGA/G" evidence="9">
    <location>
        <begin position="455"/>
        <end position="457"/>
    </location>
</feature>
<evidence type="ECO:0000259" key="10">
    <source>
        <dbReference type="PROSITE" id="PS50042"/>
    </source>
</evidence>
<feature type="domain" description="PNPLA" evidence="11">
    <location>
        <begin position="308"/>
        <end position="468"/>
    </location>
</feature>
<feature type="active site" description="Proton acceptor" evidence="9">
    <location>
        <position position="455"/>
    </location>
</feature>
<keyword evidence="3" id="KW-0812">Transmembrane</keyword>
<dbReference type="Pfam" id="PF01734">
    <property type="entry name" value="Patatin"/>
    <property type="match status" value="1"/>
</dbReference>
<organism evidence="12 13">
    <name type="scientific">Rhizomicrobium palustre</name>
    <dbReference type="NCBI Taxonomy" id="189966"/>
    <lineage>
        <taxon>Bacteria</taxon>
        <taxon>Pseudomonadati</taxon>
        <taxon>Pseudomonadota</taxon>
        <taxon>Alphaproteobacteria</taxon>
        <taxon>Micropepsales</taxon>
        <taxon>Micropepsaceae</taxon>
        <taxon>Rhizomicrobium</taxon>
    </lineage>
</organism>
<accession>A0A846MW05</accession>
<dbReference type="Proteomes" id="UP000570514">
    <property type="component" value="Unassembled WGS sequence"/>
</dbReference>
<evidence type="ECO:0000256" key="3">
    <source>
        <dbReference type="ARBA" id="ARBA00022692"/>
    </source>
</evidence>
<dbReference type="SUPFAM" id="SSF51206">
    <property type="entry name" value="cAMP-binding domain-like"/>
    <property type="match status" value="1"/>
</dbReference>
<dbReference type="EMBL" id="JAASRM010000001">
    <property type="protein sequence ID" value="NIK87341.1"/>
    <property type="molecule type" value="Genomic_DNA"/>
</dbReference>
<dbReference type="GO" id="GO:0016042">
    <property type="term" value="P:lipid catabolic process"/>
    <property type="evidence" value="ECO:0007669"/>
    <property type="project" value="UniProtKB-UniRule"/>
</dbReference>
<gene>
    <name evidence="12" type="ORF">FHS83_000659</name>
</gene>
<keyword evidence="5 9" id="KW-0442">Lipid degradation</keyword>
<dbReference type="PROSITE" id="PS51635">
    <property type="entry name" value="PNPLA"/>
    <property type="match status" value="1"/>
</dbReference>
<evidence type="ECO:0000256" key="9">
    <source>
        <dbReference type="PROSITE-ProRule" id="PRU01161"/>
    </source>
</evidence>
<dbReference type="GO" id="GO:0016020">
    <property type="term" value="C:membrane"/>
    <property type="evidence" value="ECO:0007669"/>
    <property type="project" value="UniProtKB-SubCell"/>
</dbReference>
<evidence type="ECO:0000313" key="12">
    <source>
        <dbReference type="EMBL" id="NIK87341.1"/>
    </source>
</evidence>
<dbReference type="InterPro" id="IPR000595">
    <property type="entry name" value="cNMP-bd_dom"/>
</dbReference>
<keyword evidence="13" id="KW-1185">Reference proteome</keyword>
<dbReference type="GO" id="GO:0004622">
    <property type="term" value="F:phosphatidylcholine lysophospholipase activity"/>
    <property type="evidence" value="ECO:0007669"/>
    <property type="project" value="UniProtKB-ARBA"/>
</dbReference>
<feature type="short sequence motif" description="GXGXXG" evidence="9">
    <location>
        <begin position="312"/>
        <end position="317"/>
    </location>
</feature>
<dbReference type="RefSeq" id="WP_167080872.1">
    <property type="nucleotide sequence ID" value="NZ_BAAADC010000001.1"/>
</dbReference>
<dbReference type="Pfam" id="PF24179">
    <property type="entry name" value="NTE_Ploop"/>
    <property type="match status" value="1"/>
</dbReference>
<evidence type="ECO:0000256" key="5">
    <source>
        <dbReference type="ARBA" id="ARBA00022963"/>
    </source>
</evidence>
<keyword evidence="6" id="KW-1133">Transmembrane helix</keyword>
<dbReference type="InterPro" id="IPR050301">
    <property type="entry name" value="NTE"/>
</dbReference>
<dbReference type="InterPro" id="IPR056556">
    <property type="entry name" value="NTE1_P-loop_dom"/>
</dbReference>
<dbReference type="Gene3D" id="3.40.1090.10">
    <property type="entry name" value="Cytosolic phospholipase A2 catalytic domain"/>
    <property type="match status" value="1"/>
</dbReference>
<evidence type="ECO:0000313" key="13">
    <source>
        <dbReference type="Proteomes" id="UP000570514"/>
    </source>
</evidence>
<dbReference type="AlphaFoldDB" id="A0A846MW05"/>
<dbReference type="PROSITE" id="PS50042">
    <property type="entry name" value="CNMP_BINDING_3"/>
    <property type="match status" value="1"/>
</dbReference>
<evidence type="ECO:0000256" key="1">
    <source>
        <dbReference type="ARBA" id="ARBA00004370"/>
    </source>
</evidence>
<evidence type="ECO:0000256" key="7">
    <source>
        <dbReference type="ARBA" id="ARBA00023098"/>
    </source>
</evidence>
<evidence type="ECO:0000256" key="8">
    <source>
        <dbReference type="ARBA" id="ARBA00023136"/>
    </source>
</evidence>
<dbReference type="SUPFAM" id="SSF52151">
    <property type="entry name" value="FabD/lysophospholipase-like"/>
    <property type="match status" value="1"/>
</dbReference>
<dbReference type="CDD" id="cd00038">
    <property type="entry name" value="CAP_ED"/>
    <property type="match status" value="1"/>
</dbReference>
<dbReference type="CDD" id="cd07205">
    <property type="entry name" value="Pat_PNPLA6_PNPLA7_NTE1_like"/>
    <property type="match status" value="1"/>
</dbReference>
<evidence type="ECO:0000256" key="4">
    <source>
        <dbReference type="ARBA" id="ARBA00022801"/>
    </source>
</evidence>
<feature type="short sequence motif" description="GXSXG" evidence="9">
    <location>
        <begin position="339"/>
        <end position="343"/>
    </location>
</feature>
<name>A0A846MW05_9PROT</name>
<dbReference type="InterPro" id="IPR016035">
    <property type="entry name" value="Acyl_Trfase/lysoPLipase"/>
</dbReference>
<dbReference type="PANTHER" id="PTHR14226:SF29">
    <property type="entry name" value="NEUROPATHY TARGET ESTERASE SWS"/>
    <property type="match status" value="1"/>
</dbReference>
<dbReference type="InterPro" id="IPR002641">
    <property type="entry name" value="PNPLA_dom"/>
</dbReference>
<dbReference type="Gene3D" id="2.60.120.10">
    <property type="entry name" value="Jelly Rolls"/>
    <property type="match status" value="1"/>
</dbReference>
<feature type="domain" description="Cyclic nucleotide-binding" evidence="10">
    <location>
        <begin position="28"/>
        <end position="101"/>
    </location>
</feature>
<comment type="caution">
    <text evidence="12">The sequence shown here is derived from an EMBL/GenBank/DDBJ whole genome shotgun (WGS) entry which is preliminary data.</text>
</comment>
<keyword evidence="8" id="KW-0472">Membrane</keyword>
<keyword evidence="4 9" id="KW-0378">Hydrolase</keyword>
<evidence type="ECO:0000256" key="6">
    <source>
        <dbReference type="ARBA" id="ARBA00022989"/>
    </source>
</evidence>
<feature type="active site" description="Nucleophile" evidence="9">
    <location>
        <position position="341"/>
    </location>
</feature>
<reference evidence="12 13" key="1">
    <citation type="submission" date="2020-03" db="EMBL/GenBank/DDBJ databases">
        <title>Genomic Encyclopedia of Type Strains, Phase IV (KMG-IV): sequencing the most valuable type-strain genomes for metagenomic binning, comparative biology and taxonomic classification.</title>
        <authorList>
            <person name="Goeker M."/>
        </authorList>
    </citation>
    <scope>NUCLEOTIDE SEQUENCE [LARGE SCALE GENOMIC DNA]</scope>
    <source>
        <strain evidence="12 13">DSM 19867</strain>
    </source>
</reference>
<dbReference type="InterPro" id="IPR018490">
    <property type="entry name" value="cNMP-bd_dom_sf"/>
</dbReference>
<comment type="subcellular location">
    <subcellularLocation>
        <location evidence="1">Membrane</location>
    </subcellularLocation>
</comment>
<sequence length="589" mass="64630">MLPFLSALRLSESLLDRFLAEKLSGFPLFDGLSISALRRLAPFVVWFGLPGGSRLCRQGGEEGALLMVLTGTIGIFRDVGEEKRRLAAELSPGAVVADPAFDRSVDLIALRDSELIELTPAALEILAVKKPRLFLEVMKETAARGAAKPVRSRPKTFALVPLQEGLSAHPIAERLAMALDDMGALTGVVDASAAGRQAEWFANFESAHDAVFYRGDVPDSAWTRLCIRQADRVLVIATVDRPLPRKPLLGGKERVCGLPELILLHPSGVPRDAVILGERVETHHHIRENRPDDIRRLARCISGRAVGLVLGGGGARGFGHIGVVKALAEAGVPFDYLGGVSMGAIIAAGLAAEWSIEELTVRLRESFVRRNPLSDYTLPLISLVKGRRMSKLLTRHFGRVRIEDLPKPFFCISADLTTGHVHEHLQGPLWRALRSSAALPGIVPPVTSRGHLLVDGGVMNNLPVDVMRRRRIGPLLASDVTGENDFSVRDTRYGEHHSLKLIWQRMRGMPSIFDILMRTGTMGSEAQRRLVRDEADFLFEPPLAGINPLDWKSFDRAIAEGYDHARAMIDRHGLPLTDRWSDGPAVVKR</sequence>
<protein>
    <submittedName>
        <fullName evidence="12">NTE family protein</fullName>
    </submittedName>
</protein>
<proteinExistence type="inferred from homology"/>
<dbReference type="PANTHER" id="PTHR14226">
    <property type="entry name" value="NEUROPATHY TARGET ESTERASE/SWISS CHEESE D.MELANOGASTER"/>
    <property type="match status" value="1"/>
</dbReference>
<comment type="similarity">
    <text evidence="2">Belongs to the NTE family.</text>
</comment>
<dbReference type="InterPro" id="IPR014710">
    <property type="entry name" value="RmlC-like_jellyroll"/>
</dbReference>
<dbReference type="Pfam" id="PF00027">
    <property type="entry name" value="cNMP_binding"/>
    <property type="match status" value="1"/>
</dbReference>
<dbReference type="SMART" id="SM00100">
    <property type="entry name" value="cNMP"/>
    <property type="match status" value="1"/>
</dbReference>
<evidence type="ECO:0000256" key="2">
    <source>
        <dbReference type="ARBA" id="ARBA00006636"/>
    </source>
</evidence>
<keyword evidence="7 9" id="KW-0443">Lipid metabolism</keyword>